<reference evidence="1" key="1">
    <citation type="submission" date="2023-07" db="EMBL/GenBank/DDBJ databases">
        <title>Sorghum-associated microbial communities from plants grown in Nebraska, USA.</title>
        <authorList>
            <person name="Schachtman D."/>
        </authorList>
    </citation>
    <scope>NUCLEOTIDE SEQUENCE</scope>
    <source>
        <strain evidence="1">3432</strain>
    </source>
</reference>
<comment type="caution">
    <text evidence="1">The sequence shown here is derived from an EMBL/GenBank/DDBJ whole genome shotgun (WGS) entry which is preliminary data.</text>
</comment>
<sequence>MSRSLGLREDQREGAMLVALIAGLFPLDRSGPIASKLAPTGDLVYPGNQAKCGNAFAPTGDLDYPGNGSNVGASLLAMGPVQPVQH</sequence>
<evidence type="ECO:0000313" key="1">
    <source>
        <dbReference type="EMBL" id="MDR6961150.1"/>
    </source>
</evidence>
<gene>
    <name evidence="1" type="ORF">J2W43_005163</name>
</gene>
<evidence type="ECO:0000313" key="2">
    <source>
        <dbReference type="Proteomes" id="UP001252613"/>
    </source>
</evidence>
<proteinExistence type="predicted"/>
<dbReference type="Proteomes" id="UP001252613">
    <property type="component" value="Unassembled WGS sequence"/>
</dbReference>
<dbReference type="AlphaFoldDB" id="A0AAW8MGZ0"/>
<dbReference type="EMBL" id="JAVDVC010000013">
    <property type="protein sequence ID" value="MDR6961150.1"/>
    <property type="molecule type" value="Genomic_DNA"/>
</dbReference>
<organism evidence="1 2">
    <name type="scientific">Pseudomonas brassicacearum</name>
    <dbReference type="NCBI Taxonomy" id="930166"/>
    <lineage>
        <taxon>Bacteria</taxon>
        <taxon>Pseudomonadati</taxon>
        <taxon>Pseudomonadota</taxon>
        <taxon>Gammaproteobacteria</taxon>
        <taxon>Pseudomonadales</taxon>
        <taxon>Pseudomonadaceae</taxon>
        <taxon>Pseudomonas</taxon>
    </lineage>
</organism>
<protein>
    <submittedName>
        <fullName evidence="1">Uncharacterized protein</fullName>
    </submittedName>
</protein>
<accession>A0AAW8MGZ0</accession>
<name>A0AAW8MGZ0_9PSED</name>